<evidence type="ECO:0000256" key="1">
    <source>
        <dbReference type="ARBA" id="ARBA00008791"/>
    </source>
</evidence>
<comment type="similarity">
    <text evidence="1">Belongs to the universal stress protein A family.</text>
</comment>
<reference evidence="4" key="1">
    <citation type="journal article" date="2019" name="Int. J. Syst. Evol. Microbiol.">
        <title>The Global Catalogue of Microorganisms (GCM) 10K type strain sequencing project: providing services to taxonomists for standard genome sequencing and annotation.</title>
        <authorList>
            <consortium name="The Broad Institute Genomics Platform"/>
            <consortium name="The Broad Institute Genome Sequencing Center for Infectious Disease"/>
            <person name="Wu L."/>
            <person name="Ma J."/>
        </authorList>
    </citation>
    <scope>NUCLEOTIDE SEQUENCE [LARGE SCALE GENOMIC DNA]</scope>
    <source>
        <strain evidence="4">CCUG 43111</strain>
    </source>
</reference>
<accession>A0ABW0MNP0</accession>
<dbReference type="SUPFAM" id="SSF52402">
    <property type="entry name" value="Adenine nucleotide alpha hydrolases-like"/>
    <property type="match status" value="1"/>
</dbReference>
<dbReference type="Pfam" id="PF00582">
    <property type="entry name" value="Usp"/>
    <property type="match status" value="1"/>
</dbReference>
<comment type="caution">
    <text evidence="3">The sequence shown here is derived from an EMBL/GenBank/DDBJ whole genome shotgun (WGS) entry which is preliminary data.</text>
</comment>
<dbReference type="PANTHER" id="PTHR46268:SF15">
    <property type="entry name" value="UNIVERSAL STRESS PROTEIN HP_0031"/>
    <property type="match status" value="1"/>
</dbReference>
<dbReference type="InterPro" id="IPR014729">
    <property type="entry name" value="Rossmann-like_a/b/a_fold"/>
</dbReference>
<protein>
    <submittedName>
        <fullName evidence="3">Universal stress protein</fullName>
    </submittedName>
</protein>
<dbReference type="PANTHER" id="PTHR46268">
    <property type="entry name" value="STRESS RESPONSE PROTEIN NHAX"/>
    <property type="match status" value="1"/>
</dbReference>
<name>A0ABW0MNP0_9BURK</name>
<sequence>MFRTILVASDGSWMAECAARVAVGLAQSNGGRLVALSVAHPAVAKPGGMETQADLDAVFACAHQDAIDRAARVAGFAHEAGVPCQAVTAISAFPGDEIIHAAEQNGCDLIVLGAYGGRTVPPVLAGGVAQQVLAYAPVPVLMLRDAARPENGL</sequence>
<dbReference type="InterPro" id="IPR006016">
    <property type="entry name" value="UspA"/>
</dbReference>
<dbReference type="RefSeq" id="WP_379754113.1">
    <property type="nucleotide sequence ID" value="NZ_JBHSMR010000013.1"/>
</dbReference>
<evidence type="ECO:0000313" key="3">
    <source>
        <dbReference type="EMBL" id="MFC5478431.1"/>
    </source>
</evidence>
<dbReference type="Proteomes" id="UP001596101">
    <property type="component" value="Unassembled WGS sequence"/>
</dbReference>
<dbReference type="PRINTS" id="PR01438">
    <property type="entry name" value="UNVRSLSTRESS"/>
</dbReference>
<dbReference type="CDD" id="cd00293">
    <property type="entry name" value="USP-like"/>
    <property type="match status" value="1"/>
</dbReference>
<dbReference type="InterPro" id="IPR006015">
    <property type="entry name" value="Universal_stress_UspA"/>
</dbReference>
<dbReference type="Gene3D" id="3.40.50.620">
    <property type="entry name" value="HUPs"/>
    <property type="match status" value="1"/>
</dbReference>
<keyword evidence="4" id="KW-1185">Reference proteome</keyword>
<evidence type="ECO:0000259" key="2">
    <source>
        <dbReference type="Pfam" id="PF00582"/>
    </source>
</evidence>
<organism evidence="3 4">
    <name type="scientific">Massilia suwonensis</name>
    <dbReference type="NCBI Taxonomy" id="648895"/>
    <lineage>
        <taxon>Bacteria</taxon>
        <taxon>Pseudomonadati</taxon>
        <taxon>Pseudomonadota</taxon>
        <taxon>Betaproteobacteria</taxon>
        <taxon>Burkholderiales</taxon>
        <taxon>Oxalobacteraceae</taxon>
        <taxon>Telluria group</taxon>
        <taxon>Massilia</taxon>
    </lineage>
</organism>
<proteinExistence type="inferred from homology"/>
<evidence type="ECO:0000313" key="4">
    <source>
        <dbReference type="Proteomes" id="UP001596101"/>
    </source>
</evidence>
<gene>
    <name evidence="3" type="ORF">ACFPQ5_09550</name>
</gene>
<feature type="domain" description="UspA" evidence="2">
    <location>
        <begin position="1"/>
        <end position="144"/>
    </location>
</feature>
<dbReference type="EMBL" id="JBHSMR010000013">
    <property type="protein sequence ID" value="MFC5478431.1"/>
    <property type="molecule type" value="Genomic_DNA"/>
</dbReference>